<dbReference type="GO" id="GO:0001732">
    <property type="term" value="P:formation of cytoplasmic translation initiation complex"/>
    <property type="evidence" value="ECO:0007669"/>
    <property type="project" value="UniProtKB-UniRule"/>
</dbReference>
<dbReference type="InterPro" id="IPR036390">
    <property type="entry name" value="WH_DNA-bd_sf"/>
</dbReference>
<keyword evidence="3 4" id="KW-0648">Protein biosynthesis</keyword>
<evidence type="ECO:0000259" key="6">
    <source>
        <dbReference type="PROSITE" id="PS50250"/>
    </source>
</evidence>
<dbReference type="InterPro" id="IPR000717">
    <property type="entry name" value="PCI_dom"/>
</dbReference>
<dbReference type="SMART" id="SM01186">
    <property type="entry name" value="eIF3_N"/>
    <property type="match status" value="1"/>
</dbReference>
<comment type="subunit">
    <text evidence="4 5">Component of the eukaryotic translation initiation factor 3 (eIF-3) complex.</text>
</comment>
<evidence type="ECO:0000313" key="7">
    <source>
        <dbReference type="EMBL" id="CAE0761250.1"/>
    </source>
</evidence>
<dbReference type="Pfam" id="PF21357">
    <property type="entry name" value="EIF3E_C"/>
    <property type="match status" value="1"/>
</dbReference>
<dbReference type="HAMAP" id="MF_03004">
    <property type="entry name" value="eIF3e"/>
    <property type="match status" value="1"/>
</dbReference>
<evidence type="ECO:0000256" key="5">
    <source>
        <dbReference type="PIRNR" id="PIRNR016255"/>
    </source>
</evidence>
<evidence type="ECO:0000256" key="1">
    <source>
        <dbReference type="ARBA" id="ARBA00022490"/>
    </source>
</evidence>
<sequence>MLNESSDAQKYDLTHTLAPYMDRHMLMPLFDFLKDKGIHPADEVDRAKLQVLFRTNMVDSAMDIYMALHNTKEVPLNMTNRREEVVEAMQQLNTEVKPILDLVQDAELVAQLQKEKSFNSAFLFEKYKITAQHIRTLHRYAKFMYDCGDYAAASFLLTSFKALNANPDDAFSALWGKLASEILTGNWDQALDEINTLKEAIESRGGTPASMQMQQRSWLMHWSLFLLGNHPNGRNIVADLFFSDRYMNAIQTACPHLLRYLAVAVVTTPRRRGAIKDLVRIIAIERSHYSDPVLLFLEDLYKNADFETAQQRLQECALVLDGDFFLSNSEQDFMKSARLYLFENYCRIHERIDLSMLAKKLNMEQIAAEKWIVKMVSDAQLKAKIDSQSGHVILGVQPPDVYQQVIEKTKGLSFRSYVLAQNIEKRGSAQVQTQ</sequence>
<organism evidence="7">
    <name type="scientific">Chrysotila carterae</name>
    <name type="common">Marine alga</name>
    <name type="synonym">Syracosphaera carterae</name>
    <dbReference type="NCBI Taxonomy" id="13221"/>
    <lineage>
        <taxon>Eukaryota</taxon>
        <taxon>Haptista</taxon>
        <taxon>Haptophyta</taxon>
        <taxon>Prymnesiophyceae</taxon>
        <taxon>Isochrysidales</taxon>
        <taxon>Isochrysidaceae</taxon>
        <taxon>Chrysotila</taxon>
    </lineage>
</organism>
<evidence type="ECO:0000256" key="3">
    <source>
        <dbReference type="ARBA" id="ARBA00022917"/>
    </source>
</evidence>
<evidence type="ECO:0000256" key="4">
    <source>
        <dbReference type="HAMAP-Rule" id="MF_03004"/>
    </source>
</evidence>
<dbReference type="PROSITE" id="PS50250">
    <property type="entry name" value="PCI"/>
    <property type="match status" value="1"/>
</dbReference>
<dbReference type="Gene3D" id="1.25.40.570">
    <property type="match status" value="1"/>
</dbReference>
<feature type="domain" description="PCI" evidence="6">
    <location>
        <begin position="226"/>
        <end position="399"/>
    </location>
</feature>
<comment type="subcellular location">
    <subcellularLocation>
        <location evidence="4 5">Cytoplasm</location>
    </subcellularLocation>
</comment>
<dbReference type="Pfam" id="PF09440">
    <property type="entry name" value="eIF3_N"/>
    <property type="match status" value="1"/>
</dbReference>
<keyword evidence="1 4" id="KW-0963">Cytoplasm</keyword>
<name>A0A7S4BC39_CHRCT</name>
<dbReference type="Pfam" id="PF01399">
    <property type="entry name" value="PCI"/>
    <property type="match status" value="1"/>
</dbReference>
<dbReference type="PIRSF" id="PIRSF016255">
    <property type="entry name" value="eIF3e_su6"/>
    <property type="match status" value="1"/>
</dbReference>
<proteinExistence type="inferred from homology"/>
<dbReference type="CDD" id="cd21378">
    <property type="entry name" value="eIF3E"/>
    <property type="match status" value="1"/>
</dbReference>
<dbReference type="SMART" id="SM00088">
    <property type="entry name" value="PINT"/>
    <property type="match status" value="1"/>
</dbReference>
<dbReference type="AlphaFoldDB" id="A0A7S4BC39"/>
<evidence type="ECO:0000256" key="2">
    <source>
        <dbReference type="ARBA" id="ARBA00022540"/>
    </source>
</evidence>
<comment type="similarity">
    <text evidence="4 5">Belongs to the eIF-3 subunit E family.</text>
</comment>
<protein>
    <recommendedName>
        <fullName evidence="4 5">Eukaryotic translation initiation factor 3 subunit E</fullName>
        <shortName evidence="4">eIF3e</shortName>
    </recommendedName>
    <alternativeName>
        <fullName evidence="4">Eukaryotic translation initiation factor 3 subunit 6</fullName>
    </alternativeName>
</protein>
<reference evidence="7" key="1">
    <citation type="submission" date="2021-01" db="EMBL/GenBank/DDBJ databases">
        <authorList>
            <person name="Corre E."/>
            <person name="Pelletier E."/>
            <person name="Niang G."/>
            <person name="Scheremetjew M."/>
            <person name="Finn R."/>
            <person name="Kale V."/>
            <person name="Holt S."/>
            <person name="Cochrane G."/>
            <person name="Meng A."/>
            <person name="Brown T."/>
            <person name="Cohen L."/>
        </authorList>
    </citation>
    <scope>NUCLEOTIDE SEQUENCE</scope>
    <source>
        <strain evidence="7">CCMP645</strain>
    </source>
</reference>
<accession>A0A7S4BC39</accession>
<dbReference type="GO" id="GO:0033290">
    <property type="term" value="C:eukaryotic 48S preinitiation complex"/>
    <property type="evidence" value="ECO:0007669"/>
    <property type="project" value="UniProtKB-UniRule"/>
</dbReference>
<dbReference type="PANTHER" id="PTHR10317">
    <property type="entry name" value="EUKARYOTIC TRANSLATION INITIATION FACTOR 3 SUBUNIT E"/>
    <property type="match status" value="1"/>
</dbReference>
<dbReference type="SUPFAM" id="SSF46785">
    <property type="entry name" value="Winged helix' DNA-binding domain"/>
    <property type="match status" value="1"/>
</dbReference>
<dbReference type="GO" id="GO:0071540">
    <property type="term" value="C:eukaryotic translation initiation factor 3 complex, eIF3e"/>
    <property type="evidence" value="ECO:0007669"/>
    <property type="project" value="UniProtKB-UniRule"/>
</dbReference>
<dbReference type="GO" id="GO:0003743">
    <property type="term" value="F:translation initiation factor activity"/>
    <property type="evidence" value="ECO:0007669"/>
    <property type="project" value="UniProtKB-UniRule"/>
</dbReference>
<dbReference type="InterPro" id="IPR019010">
    <property type="entry name" value="eIF3e_N"/>
</dbReference>
<dbReference type="InterPro" id="IPR016650">
    <property type="entry name" value="eIF3e"/>
</dbReference>
<dbReference type="GO" id="GO:0016282">
    <property type="term" value="C:eukaryotic 43S preinitiation complex"/>
    <property type="evidence" value="ECO:0007669"/>
    <property type="project" value="UniProtKB-UniRule"/>
</dbReference>
<gene>
    <name evidence="7" type="ORF">PCAR00345_LOCUS13862</name>
</gene>
<dbReference type="EMBL" id="HBIZ01021916">
    <property type="protein sequence ID" value="CAE0761250.1"/>
    <property type="molecule type" value="Transcribed_RNA"/>
</dbReference>
<keyword evidence="2 4" id="KW-0396">Initiation factor</keyword>
<comment type="function">
    <text evidence="4">Component of the eukaryotic translation initiation factor 3 (eIF-3) complex, which is involved in protein synthesis of a specialized repertoire of mRNAs and, together with other initiation factors, stimulates binding of mRNA and methionyl-tRNAi to the 40S ribosome. The eIF-3 complex specifically targets and initiates translation of a subset of mRNAs involved in cell proliferation.</text>
</comment>